<evidence type="ECO:0008006" key="4">
    <source>
        <dbReference type="Google" id="ProtNLM"/>
    </source>
</evidence>
<dbReference type="PANTHER" id="PTHR33048:SF47">
    <property type="entry name" value="INTEGRAL MEMBRANE PROTEIN-RELATED"/>
    <property type="match status" value="1"/>
</dbReference>
<organism evidence="2 3">
    <name type="scientific">Talaromyces proteolyticus</name>
    <dbReference type="NCBI Taxonomy" id="1131652"/>
    <lineage>
        <taxon>Eukaryota</taxon>
        <taxon>Fungi</taxon>
        <taxon>Dikarya</taxon>
        <taxon>Ascomycota</taxon>
        <taxon>Pezizomycotina</taxon>
        <taxon>Eurotiomycetes</taxon>
        <taxon>Eurotiomycetidae</taxon>
        <taxon>Eurotiales</taxon>
        <taxon>Trichocomaceae</taxon>
        <taxon>Talaromyces</taxon>
        <taxon>Talaromyces sect. Bacilispori</taxon>
    </lineage>
</organism>
<keyword evidence="3" id="KW-1185">Reference proteome</keyword>
<evidence type="ECO:0000313" key="3">
    <source>
        <dbReference type="Proteomes" id="UP001201262"/>
    </source>
</evidence>
<dbReference type="PANTHER" id="PTHR33048">
    <property type="entry name" value="PTH11-LIKE INTEGRAL MEMBRANE PROTEIN (AFU_ORTHOLOGUE AFUA_5G11245)"/>
    <property type="match status" value="1"/>
</dbReference>
<name>A0AAD4KQF1_9EURO</name>
<keyword evidence="1" id="KW-0812">Transmembrane</keyword>
<proteinExistence type="predicted"/>
<dbReference type="InterPro" id="IPR052337">
    <property type="entry name" value="SAT4-like"/>
</dbReference>
<accession>A0AAD4KQF1</accession>
<protein>
    <recommendedName>
        <fullName evidence="4">Integral membrane protein</fullName>
    </recommendedName>
</protein>
<dbReference type="AlphaFoldDB" id="A0AAD4KQF1"/>
<dbReference type="Proteomes" id="UP001201262">
    <property type="component" value="Unassembled WGS sequence"/>
</dbReference>
<comment type="caution">
    <text evidence="2">The sequence shown here is derived from an EMBL/GenBank/DDBJ whole genome shotgun (WGS) entry which is preliminary data.</text>
</comment>
<dbReference type="EMBL" id="JAJTJA010000006">
    <property type="protein sequence ID" value="KAH8698002.1"/>
    <property type="molecule type" value="Genomic_DNA"/>
</dbReference>
<feature type="transmembrane region" description="Helical" evidence="1">
    <location>
        <begin position="48"/>
        <end position="69"/>
    </location>
</feature>
<keyword evidence="1" id="KW-0472">Membrane</keyword>
<evidence type="ECO:0000313" key="2">
    <source>
        <dbReference type="EMBL" id="KAH8698002.1"/>
    </source>
</evidence>
<sequence>MVVSAAFGSGIFASICRIIRLVYSIKLVHSEDFSWNMAPVGLWAIYSYSYAEIATIILAGSIPIIPKFIGWARGQEMSRSQSKIPNPSVNWTRKAFRKGADCVPLSDIGDQTYSGLRQGTSDGVFSECKVLMRVFKSVEMETTFESWPA</sequence>
<gene>
    <name evidence="2" type="ORF">BGW36DRAFT_407890</name>
</gene>
<dbReference type="GeneID" id="70249352"/>
<keyword evidence="1" id="KW-1133">Transmembrane helix</keyword>
<reference evidence="2" key="1">
    <citation type="submission" date="2021-12" db="EMBL/GenBank/DDBJ databases">
        <title>Convergent genome expansion in fungi linked to evolution of root-endophyte symbiosis.</title>
        <authorList>
            <consortium name="DOE Joint Genome Institute"/>
            <person name="Ke Y.-H."/>
            <person name="Bonito G."/>
            <person name="Liao H.-L."/>
            <person name="Looney B."/>
            <person name="Rojas-Flechas A."/>
            <person name="Nash J."/>
            <person name="Hameed K."/>
            <person name="Schadt C."/>
            <person name="Martin F."/>
            <person name="Crous P.W."/>
            <person name="Miettinen O."/>
            <person name="Magnuson J.K."/>
            <person name="Labbe J."/>
            <person name="Jacobson D."/>
            <person name="Doktycz M.J."/>
            <person name="Veneault-Fourrey C."/>
            <person name="Kuo A."/>
            <person name="Mondo S."/>
            <person name="Calhoun S."/>
            <person name="Riley R."/>
            <person name="Ohm R."/>
            <person name="LaButti K."/>
            <person name="Andreopoulos B."/>
            <person name="Pangilinan J."/>
            <person name="Nolan M."/>
            <person name="Tritt A."/>
            <person name="Clum A."/>
            <person name="Lipzen A."/>
            <person name="Daum C."/>
            <person name="Barry K."/>
            <person name="Grigoriev I.V."/>
            <person name="Vilgalys R."/>
        </authorList>
    </citation>
    <scope>NUCLEOTIDE SEQUENCE</scope>
    <source>
        <strain evidence="2">PMI_201</strain>
    </source>
</reference>
<dbReference type="RefSeq" id="XP_046072703.1">
    <property type="nucleotide sequence ID" value="XM_046219065.1"/>
</dbReference>
<evidence type="ECO:0000256" key="1">
    <source>
        <dbReference type="SAM" id="Phobius"/>
    </source>
</evidence>